<evidence type="ECO:0000313" key="1">
    <source>
        <dbReference type="EMBL" id="KAK2138163.1"/>
    </source>
</evidence>
<sequence>MIPGSHHCSLLQRSCQPNVSKLLILVFSSTMLTKPFWISPERSRRIRRYSRHISWIYDALYPCIWE</sequence>
<organism evidence="1 2">
    <name type="scientific">Ridgeia piscesae</name>
    <name type="common">Tubeworm</name>
    <dbReference type="NCBI Taxonomy" id="27915"/>
    <lineage>
        <taxon>Eukaryota</taxon>
        <taxon>Metazoa</taxon>
        <taxon>Spiralia</taxon>
        <taxon>Lophotrochozoa</taxon>
        <taxon>Annelida</taxon>
        <taxon>Polychaeta</taxon>
        <taxon>Sedentaria</taxon>
        <taxon>Canalipalpata</taxon>
        <taxon>Sabellida</taxon>
        <taxon>Siboglinidae</taxon>
        <taxon>Ridgeia</taxon>
    </lineage>
</organism>
<dbReference type="Proteomes" id="UP001209878">
    <property type="component" value="Unassembled WGS sequence"/>
</dbReference>
<keyword evidence="2" id="KW-1185">Reference proteome</keyword>
<dbReference type="EMBL" id="JAODUO010008472">
    <property type="protein sequence ID" value="KAK2138163.1"/>
    <property type="molecule type" value="Genomic_DNA"/>
</dbReference>
<reference evidence="1" key="1">
    <citation type="journal article" date="2023" name="Mol. Biol. Evol.">
        <title>Third-Generation Sequencing Reveals the Adaptive Role of the Epigenome in Three Deep-Sea Polychaetes.</title>
        <authorList>
            <person name="Perez M."/>
            <person name="Aroh O."/>
            <person name="Sun Y."/>
            <person name="Lan Y."/>
            <person name="Juniper S.K."/>
            <person name="Young C.R."/>
            <person name="Angers B."/>
            <person name="Qian P.Y."/>
        </authorList>
    </citation>
    <scope>NUCLEOTIDE SEQUENCE</scope>
    <source>
        <strain evidence="1">R07B-5</strain>
    </source>
</reference>
<proteinExistence type="predicted"/>
<accession>A0AAD9IPR5</accession>
<protein>
    <submittedName>
        <fullName evidence="1">Uncharacterized protein</fullName>
    </submittedName>
</protein>
<name>A0AAD9IPR5_RIDPI</name>
<comment type="caution">
    <text evidence="1">The sequence shown here is derived from an EMBL/GenBank/DDBJ whole genome shotgun (WGS) entry which is preliminary data.</text>
</comment>
<dbReference type="AlphaFoldDB" id="A0AAD9IPR5"/>
<evidence type="ECO:0000313" key="2">
    <source>
        <dbReference type="Proteomes" id="UP001209878"/>
    </source>
</evidence>
<gene>
    <name evidence="1" type="ORF">NP493_8480g00000</name>
</gene>